<dbReference type="AlphaFoldDB" id="A0A5J6V938"/>
<dbReference type="Gene3D" id="3.10.180.10">
    <property type="entry name" value="2,3-Dihydroxybiphenyl 1,2-Dioxygenase, domain 1"/>
    <property type="match status" value="1"/>
</dbReference>
<dbReference type="PANTHER" id="PTHR35908:SF1">
    <property type="entry name" value="CONSERVED PROTEIN"/>
    <property type="match status" value="1"/>
</dbReference>
<gene>
    <name evidence="2" type="ORF">FY030_15865</name>
</gene>
<dbReference type="Pfam" id="PF18029">
    <property type="entry name" value="Glyoxalase_6"/>
    <property type="match status" value="1"/>
</dbReference>
<dbReference type="InterPro" id="IPR041581">
    <property type="entry name" value="Glyoxalase_6"/>
</dbReference>
<dbReference type="OrthoDB" id="15077at2"/>
<accession>A0A5J6V938</accession>
<dbReference type="KEGG" id="serw:FY030_15865"/>
<evidence type="ECO:0000259" key="1">
    <source>
        <dbReference type="PROSITE" id="PS51819"/>
    </source>
</evidence>
<dbReference type="CDD" id="cd06587">
    <property type="entry name" value="VOC"/>
    <property type="match status" value="1"/>
</dbReference>
<protein>
    <submittedName>
        <fullName evidence="2">VOC family protein</fullName>
    </submittedName>
</protein>
<sequence length="117" mass="12564">MALTLGMVTTDTTDARALASWWAEQTGAEVHDSYDGGFVMLIGGTLPVRLAFQKVDEVTPGKNRLHLDLTAPDLDAEVERLLAAGASLVARRGGESFRWVTLADPQGNEFCVSGPDF</sequence>
<name>A0A5J6V938_9MICO</name>
<dbReference type="InterPro" id="IPR029068">
    <property type="entry name" value="Glyas_Bleomycin-R_OHBP_Dase"/>
</dbReference>
<dbReference type="RefSeq" id="WP_158062481.1">
    <property type="nucleotide sequence ID" value="NZ_CP044427.1"/>
</dbReference>
<organism evidence="2 3">
    <name type="scientific">Ornithinimicrobium pratense</name>
    <dbReference type="NCBI Taxonomy" id="2593973"/>
    <lineage>
        <taxon>Bacteria</taxon>
        <taxon>Bacillati</taxon>
        <taxon>Actinomycetota</taxon>
        <taxon>Actinomycetes</taxon>
        <taxon>Micrococcales</taxon>
        <taxon>Ornithinimicrobiaceae</taxon>
        <taxon>Ornithinimicrobium</taxon>
    </lineage>
</organism>
<feature type="domain" description="VOC" evidence="1">
    <location>
        <begin position="4"/>
        <end position="115"/>
    </location>
</feature>
<dbReference type="EMBL" id="CP044427">
    <property type="protein sequence ID" value="QFG69987.1"/>
    <property type="molecule type" value="Genomic_DNA"/>
</dbReference>
<reference evidence="2 3" key="1">
    <citation type="submission" date="2019-09" db="EMBL/GenBank/DDBJ databases">
        <title>Serinicoccus pratensis sp. nov., isolated from meadow soil.</title>
        <authorList>
            <person name="Zhang W."/>
        </authorList>
    </citation>
    <scope>NUCLEOTIDE SEQUENCE [LARGE SCALE GENOMIC DNA]</scope>
    <source>
        <strain evidence="2 3">W204</strain>
    </source>
</reference>
<dbReference type="PROSITE" id="PS51819">
    <property type="entry name" value="VOC"/>
    <property type="match status" value="1"/>
</dbReference>
<dbReference type="InterPro" id="IPR037523">
    <property type="entry name" value="VOC_core"/>
</dbReference>
<evidence type="ECO:0000313" key="2">
    <source>
        <dbReference type="EMBL" id="QFG69987.1"/>
    </source>
</evidence>
<dbReference type="PANTHER" id="PTHR35908">
    <property type="entry name" value="HYPOTHETICAL FUSION PROTEIN"/>
    <property type="match status" value="1"/>
</dbReference>
<dbReference type="SUPFAM" id="SSF54593">
    <property type="entry name" value="Glyoxalase/Bleomycin resistance protein/Dihydroxybiphenyl dioxygenase"/>
    <property type="match status" value="1"/>
</dbReference>
<keyword evidence="3" id="KW-1185">Reference proteome</keyword>
<dbReference type="Proteomes" id="UP000326546">
    <property type="component" value="Chromosome"/>
</dbReference>
<proteinExistence type="predicted"/>
<evidence type="ECO:0000313" key="3">
    <source>
        <dbReference type="Proteomes" id="UP000326546"/>
    </source>
</evidence>